<dbReference type="AlphaFoldDB" id="A0A3B0S3T3"/>
<dbReference type="InterPro" id="IPR003607">
    <property type="entry name" value="HD/PDEase_dom"/>
</dbReference>
<protein>
    <submittedName>
        <fullName evidence="5">Membrane protein containing HD superfamily hydrolase domain, YQFF ortholog</fullName>
    </submittedName>
</protein>
<evidence type="ECO:0000313" key="5">
    <source>
        <dbReference type="EMBL" id="VAW00661.1"/>
    </source>
</evidence>
<organism evidence="5">
    <name type="scientific">hydrothermal vent metagenome</name>
    <dbReference type="NCBI Taxonomy" id="652676"/>
    <lineage>
        <taxon>unclassified sequences</taxon>
        <taxon>metagenomes</taxon>
        <taxon>ecological metagenomes</taxon>
    </lineage>
</organism>
<evidence type="ECO:0000256" key="2">
    <source>
        <dbReference type="SAM" id="Phobius"/>
    </source>
</evidence>
<dbReference type="SUPFAM" id="SSF109604">
    <property type="entry name" value="HD-domain/PDEase-like"/>
    <property type="match status" value="1"/>
</dbReference>
<evidence type="ECO:0000256" key="1">
    <source>
        <dbReference type="SAM" id="MobiDB-lite"/>
    </source>
</evidence>
<dbReference type="CDD" id="cd00077">
    <property type="entry name" value="HDc"/>
    <property type="match status" value="1"/>
</dbReference>
<dbReference type="PANTHER" id="PTHR36442:SF1">
    <property type="entry name" value="CYCLIC-DI-AMP PHOSPHODIESTERASE PGPH"/>
    <property type="match status" value="1"/>
</dbReference>
<dbReference type="EMBL" id="UOEI01000289">
    <property type="protein sequence ID" value="VAW00661.1"/>
    <property type="molecule type" value="Genomic_DNA"/>
</dbReference>
<keyword evidence="2" id="KW-1133">Transmembrane helix</keyword>
<reference evidence="5" key="1">
    <citation type="submission" date="2018-06" db="EMBL/GenBank/DDBJ databases">
        <authorList>
            <person name="Zhirakovskaya E."/>
        </authorList>
    </citation>
    <scope>NUCLEOTIDE SEQUENCE</scope>
</reference>
<feature type="domain" description="PASTA" evidence="3">
    <location>
        <begin position="113"/>
        <end position="181"/>
    </location>
</feature>
<dbReference type="InterPro" id="IPR006674">
    <property type="entry name" value="HD_domain"/>
</dbReference>
<feature type="transmembrane region" description="Helical" evidence="2">
    <location>
        <begin position="414"/>
        <end position="431"/>
    </location>
</feature>
<keyword evidence="2" id="KW-0812">Transmembrane</keyword>
<name>A0A3B0S3T3_9ZZZZ</name>
<feature type="transmembrane region" description="Helical" evidence="2">
    <location>
        <begin position="383"/>
        <end position="402"/>
    </location>
</feature>
<feature type="transmembrane region" description="Helical" evidence="2">
    <location>
        <begin position="511"/>
        <end position="533"/>
    </location>
</feature>
<dbReference type="InterPro" id="IPR052722">
    <property type="entry name" value="PgpH_phosphodiesterase"/>
</dbReference>
<dbReference type="GO" id="GO:0016787">
    <property type="term" value="F:hydrolase activity"/>
    <property type="evidence" value="ECO:0007669"/>
    <property type="project" value="UniProtKB-KW"/>
</dbReference>
<dbReference type="SMART" id="SM00740">
    <property type="entry name" value="PASTA"/>
    <property type="match status" value="1"/>
</dbReference>
<dbReference type="InterPro" id="IPR011624">
    <property type="entry name" value="Metal-dep_PHydrolase_7TM_extra"/>
</dbReference>
<dbReference type="Pfam" id="PF01966">
    <property type="entry name" value="HD"/>
    <property type="match status" value="1"/>
</dbReference>
<keyword evidence="2" id="KW-0472">Membrane</keyword>
<sequence length="835" mass="89809">MSEWAQRNRNIVVVGILILTIGFASLVLVYGYDGSTEVPPQIAVGERSPQDFIADRTTSEFPDPVKTARERELAAANVPAPFKKNTTTSQSVINSINAFFTDLEEGAFKPQEKPLEVVVPSVVGMTIAAAEKTASESGLEATVGGSVITTDEAQDGTVAFQSPLAGLTVEEGSGVNLVVFRWQDSSTTTSTLPPTTTTTLPDAATRDRYTVEEQVDSLAREHAVLGTEILTDFVELHEKDLDRVAEGEASVFPDMQRTAITWAQDELDKGIRVGDLNEVKQKYLNPATRPPIAIVGIPEEDVDKTHNALANLVARRLLSNEDVNDAQWVVDKQAARDAVPQQTTSFPIGTTIAKEGDILTSVQVAAIQELGLYEPEIVIVAPAWALAAFGAISILLFALLLYRISPKTVRRIRDVVLLAIILGLAVLAARVPGLVTGTDNHSIGYIIPAVAIGVIAAILFNPRTALLFAIPMAGFTAIATTDLTFTVFAGIAAAVPVAFVSSVSTRSQLRLSVITSAVVIAPVALGLEFLFWYGSEGSSPWMAALWAFVGAVVGGFLAQGIVSFMETAFGITTTMSLLDLLDRNHPALQTLEENAPGTFNHSMLVGSLAGRAARAINADPLLAQAAAWYHDLGKTENPQYFVENQLGYNPHDELTPEASAEIIRGHVIDGLELAKQFRIPDDVADGIRMHHGTSLMRYFYHKALIEDENVDPELFRHHGAKPTRREMAIVMIADATEAAARSYAQQEQPSEEGLAKLVDTIVAEKLEDGQFDESSLTFGELTTIKHEIVAGLAAYYHARVEYPGFPTGEQEPVALPAGSSDAIDADESDDTDEGT</sequence>
<feature type="compositionally biased region" description="Acidic residues" evidence="1">
    <location>
        <begin position="823"/>
        <end position="835"/>
    </location>
</feature>
<feature type="transmembrane region" description="Helical" evidence="2">
    <location>
        <begin position="12"/>
        <end position="32"/>
    </location>
</feature>
<dbReference type="InterPro" id="IPR011621">
    <property type="entry name" value="Metal-dep_PHydrolase_7TM_intra"/>
</dbReference>
<proteinExistence type="predicted"/>
<dbReference type="CDD" id="cd06577">
    <property type="entry name" value="PASTA_pknB"/>
    <property type="match status" value="1"/>
</dbReference>
<dbReference type="Pfam" id="PF07697">
    <property type="entry name" value="7TMR-HDED"/>
    <property type="match status" value="1"/>
</dbReference>
<dbReference type="InterPro" id="IPR005543">
    <property type="entry name" value="PASTA_dom"/>
</dbReference>
<dbReference type="Gene3D" id="1.10.3210.10">
    <property type="entry name" value="Hypothetical protein af1432"/>
    <property type="match status" value="1"/>
</dbReference>
<feature type="region of interest" description="Disordered" evidence="1">
    <location>
        <begin position="806"/>
        <end position="835"/>
    </location>
</feature>
<keyword evidence="5" id="KW-0378">Hydrolase</keyword>
<feature type="transmembrane region" description="Helical" evidence="2">
    <location>
        <begin position="472"/>
        <end position="499"/>
    </location>
</feature>
<dbReference type="Pfam" id="PF07698">
    <property type="entry name" value="7TM-7TMR_HD"/>
    <property type="match status" value="1"/>
</dbReference>
<accession>A0A3B0S3T3</accession>
<dbReference type="PANTHER" id="PTHR36442">
    <property type="entry name" value="CYCLIC-DI-AMP PHOSPHODIESTERASE PGPH"/>
    <property type="match status" value="1"/>
</dbReference>
<feature type="transmembrane region" description="Helical" evidence="2">
    <location>
        <begin position="443"/>
        <end position="460"/>
    </location>
</feature>
<evidence type="ECO:0000259" key="3">
    <source>
        <dbReference type="PROSITE" id="PS51178"/>
    </source>
</evidence>
<feature type="transmembrane region" description="Helical" evidence="2">
    <location>
        <begin position="545"/>
        <end position="565"/>
    </location>
</feature>
<dbReference type="PROSITE" id="PS51178">
    <property type="entry name" value="PASTA"/>
    <property type="match status" value="1"/>
</dbReference>
<dbReference type="Gene3D" id="3.30.10.20">
    <property type="match status" value="1"/>
</dbReference>
<dbReference type="InterPro" id="IPR006675">
    <property type="entry name" value="HDIG_dom"/>
</dbReference>
<feature type="domain" description="HD" evidence="4">
    <location>
        <begin position="598"/>
        <end position="739"/>
    </location>
</feature>
<gene>
    <name evidence="5" type="ORF">MNBD_ACTINO01-239</name>
</gene>
<dbReference type="PROSITE" id="PS51831">
    <property type="entry name" value="HD"/>
    <property type="match status" value="1"/>
</dbReference>
<dbReference type="SMART" id="SM00471">
    <property type="entry name" value="HDc"/>
    <property type="match status" value="1"/>
</dbReference>
<evidence type="ECO:0000259" key="4">
    <source>
        <dbReference type="PROSITE" id="PS51831"/>
    </source>
</evidence>
<dbReference type="NCBIfam" id="TIGR00277">
    <property type="entry name" value="HDIG"/>
    <property type="match status" value="1"/>
</dbReference>